<dbReference type="AlphaFoldDB" id="A0A9K3CYJ3"/>
<feature type="region of interest" description="Disordered" evidence="1">
    <location>
        <begin position="1"/>
        <end position="223"/>
    </location>
</feature>
<evidence type="ECO:0000256" key="1">
    <source>
        <dbReference type="SAM" id="MobiDB-lite"/>
    </source>
</evidence>
<feature type="compositionally biased region" description="Basic and acidic residues" evidence="1">
    <location>
        <begin position="161"/>
        <end position="180"/>
    </location>
</feature>
<accession>A0A9K3CYJ3</accession>
<feature type="compositionally biased region" description="Basic and acidic residues" evidence="1">
    <location>
        <begin position="1"/>
        <end position="16"/>
    </location>
</feature>
<name>A0A9K3CYJ3_9EUKA</name>
<feature type="compositionally biased region" description="Low complexity" evidence="1">
    <location>
        <begin position="94"/>
        <end position="104"/>
    </location>
</feature>
<sequence>MKNEEKENEKEMEAPVRKRSSSASRPRSHRPASTKAKSKSKGRAAREREREREREKSVDRERRNLSDGDEGLKPRKLEKTDRAREPRRRRDDSVSVPASVSSPPQALKLEGVRNAMGRERAMSLDRSMERRHRHNLGGVTLIHEDSDMTDSDEESGFDYDALLRERERERGMGRERERAVSIDGTGNVRFHSRHNTDPTDRLPPRPPLGRMPASLEISDDEDSTSAMNRVVLNRLLYVNRGEGAGRTHSAKPRSGDASIPGRRMHFESEPLVIRGRRLDSDLQRQSNRSMEWD</sequence>
<feature type="region of interest" description="Disordered" evidence="1">
    <location>
        <begin position="242"/>
        <end position="293"/>
    </location>
</feature>
<feature type="compositionally biased region" description="Basic residues" evidence="1">
    <location>
        <begin position="26"/>
        <end position="43"/>
    </location>
</feature>
<keyword evidence="3" id="KW-1185">Reference proteome</keyword>
<evidence type="ECO:0000313" key="2">
    <source>
        <dbReference type="EMBL" id="GIQ85698.1"/>
    </source>
</evidence>
<organism evidence="2 3">
    <name type="scientific">Kipferlia bialata</name>
    <dbReference type="NCBI Taxonomy" id="797122"/>
    <lineage>
        <taxon>Eukaryota</taxon>
        <taxon>Metamonada</taxon>
        <taxon>Carpediemonas-like organisms</taxon>
        <taxon>Kipferlia</taxon>
    </lineage>
</organism>
<dbReference type="EMBL" id="BDIP01002083">
    <property type="protein sequence ID" value="GIQ85698.1"/>
    <property type="molecule type" value="Genomic_DNA"/>
</dbReference>
<evidence type="ECO:0000313" key="3">
    <source>
        <dbReference type="Proteomes" id="UP000265618"/>
    </source>
</evidence>
<feature type="compositionally biased region" description="Basic and acidic residues" evidence="1">
    <location>
        <begin position="194"/>
        <end position="203"/>
    </location>
</feature>
<comment type="caution">
    <text evidence="2">The sequence shown here is derived from an EMBL/GenBank/DDBJ whole genome shotgun (WGS) entry which is preliminary data.</text>
</comment>
<protein>
    <submittedName>
        <fullName evidence="2">Uncharacterized protein</fullName>
    </submittedName>
</protein>
<dbReference type="Proteomes" id="UP000265618">
    <property type="component" value="Unassembled WGS sequence"/>
</dbReference>
<feature type="compositionally biased region" description="Acidic residues" evidence="1">
    <location>
        <begin position="147"/>
        <end position="157"/>
    </location>
</feature>
<feature type="compositionally biased region" description="Basic and acidic residues" evidence="1">
    <location>
        <begin position="116"/>
        <end position="128"/>
    </location>
</feature>
<feature type="compositionally biased region" description="Basic and acidic residues" evidence="1">
    <location>
        <begin position="44"/>
        <end position="93"/>
    </location>
</feature>
<proteinExistence type="predicted"/>
<gene>
    <name evidence="2" type="ORF">KIPB_007409</name>
</gene>
<reference evidence="2 3" key="1">
    <citation type="journal article" date="2018" name="PLoS ONE">
        <title>The draft genome of Kipferlia bialata reveals reductive genome evolution in fornicate parasites.</title>
        <authorList>
            <person name="Tanifuji G."/>
            <person name="Takabayashi S."/>
            <person name="Kume K."/>
            <person name="Takagi M."/>
            <person name="Nakayama T."/>
            <person name="Kamikawa R."/>
            <person name="Inagaki Y."/>
            <person name="Hashimoto T."/>
        </authorList>
    </citation>
    <scope>NUCLEOTIDE SEQUENCE [LARGE SCALE GENOMIC DNA]</scope>
    <source>
        <strain evidence="2">NY0173</strain>
    </source>
</reference>
<feature type="compositionally biased region" description="Polar residues" evidence="1">
    <location>
        <begin position="283"/>
        <end position="293"/>
    </location>
</feature>